<proteinExistence type="predicted"/>
<feature type="region of interest" description="Disordered" evidence="1">
    <location>
        <begin position="70"/>
        <end position="94"/>
    </location>
</feature>
<dbReference type="PANTHER" id="PTHR42470">
    <property type="entry name" value="VAST DOMAIN-CONTAINING PROTEIN"/>
    <property type="match status" value="1"/>
</dbReference>
<feature type="region of interest" description="Disordered" evidence="1">
    <location>
        <begin position="376"/>
        <end position="453"/>
    </location>
</feature>
<dbReference type="InterPro" id="IPR057684">
    <property type="entry name" value="DUF7924"/>
</dbReference>
<organism evidence="3 4">
    <name type="scientific">Gomphillus americanus</name>
    <dbReference type="NCBI Taxonomy" id="1940652"/>
    <lineage>
        <taxon>Eukaryota</taxon>
        <taxon>Fungi</taxon>
        <taxon>Dikarya</taxon>
        <taxon>Ascomycota</taxon>
        <taxon>Pezizomycotina</taxon>
        <taxon>Lecanoromycetes</taxon>
        <taxon>OSLEUM clade</taxon>
        <taxon>Ostropomycetidae</taxon>
        <taxon>Ostropales</taxon>
        <taxon>Graphidaceae</taxon>
        <taxon>Gomphilloideae</taxon>
        <taxon>Gomphillus</taxon>
    </lineage>
</organism>
<evidence type="ECO:0000256" key="1">
    <source>
        <dbReference type="SAM" id="MobiDB-lite"/>
    </source>
</evidence>
<keyword evidence="4" id="KW-1185">Reference proteome</keyword>
<accession>A0A8H3FCB7</accession>
<protein>
    <recommendedName>
        <fullName evidence="2">DUF7924 domain-containing protein</fullName>
    </recommendedName>
</protein>
<gene>
    <name evidence="3" type="ORF">GOMPHAMPRED_002447</name>
</gene>
<dbReference type="Proteomes" id="UP000664169">
    <property type="component" value="Unassembled WGS sequence"/>
</dbReference>
<comment type="caution">
    <text evidence="3">The sequence shown here is derived from an EMBL/GenBank/DDBJ whole genome shotgun (WGS) entry which is preliminary data.</text>
</comment>
<dbReference type="AlphaFoldDB" id="A0A8H3FCB7"/>
<name>A0A8H3FCB7_9LECA</name>
<sequence>MAIADINTTQLSRKRSFHHAFDSELDREAESKCQRPGSLVLNWLQSLPPVRSLRNIPCLVLQQPLGTISPPCRSETIDDMSEDPSKSQRSASTGIIKTQSYEYSSVLEGNGVILDPTNKELRKNHDLRIFIQNTILRRRNSPPLDQETLEDNVERMAKAASGTEAIVTEFVSSDLFPVNRELARGGNSPWPTVALPRNPDYPQGIAAPKPDYHIGYASKRNFTPLELGLVTHPFTKTYMQPGKGTILPFLVVELKSAATGGNLRHAEHQAAGSGTASVANVMWVFEQAGLTATPLESLAFSVQTDSRYTAFCAHWYSPTDKVFYMSEFESASLRSTVGVQRCHDIVKNIAQWGTSTRQLRIKEALKTFKIPDGPILDVQSNTTESQGPAYEEEDNNDRDIVQASQLRSARASSAKSSHSRGRRTSRSLTSSFTSGMSVSKAPKAKKSSFRSRH</sequence>
<dbReference type="EMBL" id="CAJPDQ010000017">
    <property type="protein sequence ID" value="CAF9921934.1"/>
    <property type="molecule type" value="Genomic_DNA"/>
</dbReference>
<evidence type="ECO:0000313" key="4">
    <source>
        <dbReference type="Proteomes" id="UP000664169"/>
    </source>
</evidence>
<dbReference type="Pfam" id="PF25545">
    <property type="entry name" value="DUF7924"/>
    <property type="match status" value="1"/>
</dbReference>
<dbReference type="PANTHER" id="PTHR42470:SF1">
    <property type="entry name" value="VAST DOMAIN-CONTAINING PROTEIN"/>
    <property type="match status" value="1"/>
</dbReference>
<feature type="compositionally biased region" description="Low complexity" evidence="1">
    <location>
        <begin position="403"/>
        <end position="416"/>
    </location>
</feature>
<feature type="domain" description="DUF7924" evidence="2">
    <location>
        <begin position="159"/>
        <end position="365"/>
    </location>
</feature>
<feature type="compositionally biased region" description="Basic residues" evidence="1">
    <location>
        <begin position="442"/>
        <end position="453"/>
    </location>
</feature>
<evidence type="ECO:0000313" key="3">
    <source>
        <dbReference type="EMBL" id="CAF9921934.1"/>
    </source>
</evidence>
<evidence type="ECO:0000259" key="2">
    <source>
        <dbReference type="Pfam" id="PF25545"/>
    </source>
</evidence>
<dbReference type="OrthoDB" id="5426775at2759"/>
<reference evidence="3" key="1">
    <citation type="submission" date="2021-03" db="EMBL/GenBank/DDBJ databases">
        <authorList>
            <person name="Tagirdzhanova G."/>
        </authorList>
    </citation>
    <scope>NUCLEOTIDE SEQUENCE</scope>
</reference>
<feature type="compositionally biased region" description="Low complexity" evidence="1">
    <location>
        <begin position="426"/>
        <end position="441"/>
    </location>
</feature>